<gene>
    <name evidence="2" type="ORF">B0A55_07514</name>
</gene>
<evidence type="ECO:0000313" key="3">
    <source>
        <dbReference type="Proteomes" id="UP000309340"/>
    </source>
</evidence>
<dbReference type="STRING" id="329884.A0A4U0XZM7"/>
<sequence>MEGLAKVEMTLGESQEAQAYQEVREISEMLGGKNSNQDEDEDEDELEAMQREVSDLPVPNAPLSSLAEANGAELPNVPQETDECWARQAPVA</sequence>
<protein>
    <submittedName>
        <fullName evidence="2">Uncharacterized protein</fullName>
    </submittedName>
</protein>
<comment type="caution">
    <text evidence="2">The sequence shown here is derived from an EMBL/GenBank/DDBJ whole genome shotgun (WGS) entry which is preliminary data.</text>
</comment>
<dbReference type="OrthoDB" id="441172at2759"/>
<organism evidence="2 3">
    <name type="scientific">Friedmanniomyces simplex</name>
    <dbReference type="NCBI Taxonomy" id="329884"/>
    <lineage>
        <taxon>Eukaryota</taxon>
        <taxon>Fungi</taxon>
        <taxon>Dikarya</taxon>
        <taxon>Ascomycota</taxon>
        <taxon>Pezizomycotina</taxon>
        <taxon>Dothideomycetes</taxon>
        <taxon>Dothideomycetidae</taxon>
        <taxon>Mycosphaerellales</taxon>
        <taxon>Teratosphaeriaceae</taxon>
        <taxon>Friedmanniomyces</taxon>
    </lineage>
</organism>
<dbReference type="EMBL" id="NAJQ01000038">
    <property type="protein sequence ID" value="TKA82211.1"/>
    <property type="molecule type" value="Genomic_DNA"/>
</dbReference>
<dbReference type="Proteomes" id="UP000309340">
    <property type="component" value="Unassembled WGS sequence"/>
</dbReference>
<evidence type="ECO:0000313" key="2">
    <source>
        <dbReference type="EMBL" id="TKA82211.1"/>
    </source>
</evidence>
<feature type="compositionally biased region" description="Acidic residues" evidence="1">
    <location>
        <begin position="37"/>
        <end position="47"/>
    </location>
</feature>
<keyword evidence="3" id="KW-1185">Reference proteome</keyword>
<accession>A0A4U0XZM7</accession>
<name>A0A4U0XZM7_9PEZI</name>
<evidence type="ECO:0000256" key="1">
    <source>
        <dbReference type="SAM" id="MobiDB-lite"/>
    </source>
</evidence>
<feature type="region of interest" description="Disordered" evidence="1">
    <location>
        <begin position="26"/>
        <end position="92"/>
    </location>
</feature>
<dbReference type="AlphaFoldDB" id="A0A4U0XZM7"/>
<reference evidence="2 3" key="1">
    <citation type="submission" date="2017-03" db="EMBL/GenBank/DDBJ databases">
        <title>Genomes of endolithic fungi from Antarctica.</title>
        <authorList>
            <person name="Coleine C."/>
            <person name="Masonjones S."/>
            <person name="Stajich J.E."/>
        </authorList>
    </citation>
    <scope>NUCLEOTIDE SEQUENCE [LARGE SCALE GENOMIC DNA]</scope>
    <source>
        <strain evidence="2 3">CCFEE 5184</strain>
    </source>
</reference>
<proteinExistence type="predicted"/>